<protein>
    <recommendedName>
        <fullName evidence="2">CoA transferase</fullName>
    </recommendedName>
</protein>
<comment type="caution">
    <text evidence="1">The sequence shown here is derived from an EMBL/GenBank/DDBJ whole genome shotgun (WGS) entry which is preliminary data.</text>
</comment>
<evidence type="ECO:0000313" key="1">
    <source>
        <dbReference type="EMBL" id="GAJ15957.1"/>
    </source>
</evidence>
<organism evidence="1">
    <name type="scientific">marine sediment metagenome</name>
    <dbReference type="NCBI Taxonomy" id="412755"/>
    <lineage>
        <taxon>unclassified sequences</taxon>
        <taxon>metagenomes</taxon>
        <taxon>ecological metagenomes</taxon>
    </lineage>
</organism>
<sequence length="64" mass="7530">REGLEHPELEKQVIYPNLPFLLSERLTINKRRSPLIGEHNEEIYMSELGLSREEMIKLKELGVI</sequence>
<proteinExistence type="predicted"/>
<dbReference type="EMBL" id="BARW01026231">
    <property type="protein sequence ID" value="GAJ15957.1"/>
    <property type="molecule type" value="Genomic_DNA"/>
</dbReference>
<dbReference type="AlphaFoldDB" id="X1VE70"/>
<dbReference type="InterPro" id="IPR023606">
    <property type="entry name" value="CoA-Trfase_III_dom_1_sf"/>
</dbReference>
<accession>X1VE70</accession>
<gene>
    <name evidence="1" type="ORF">S12H4_42820</name>
</gene>
<name>X1VE70_9ZZZZ</name>
<evidence type="ECO:0008006" key="2">
    <source>
        <dbReference type="Google" id="ProtNLM"/>
    </source>
</evidence>
<feature type="non-terminal residue" evidence="1">
    <location>
        <position position="1"/>
    </location>
</feature>
<dbReference type="Gene3D" id="3.40.50.10540">
    <property type="entry name" value="Crotonobetainyl-coa:carnitine coa-transferase, domain 1"/>
    <property type="match status" value="1"/>
</dbReference>
<reference evidence="1" key="1">
    <citation type="journal article" date="2014" name="Front. Microbiol.">
        <title>High frequency of phylogenetically diverse reductive dehalogenase-homologous genes in deep subseafloor sedimentary metagenomes.</title>
        <authorList>
            <person name="Kawai M."/>
            <person name="Futagami T."/>
            <person name="Toyoda A."/>
            <person name="Takaki Y."/>
            <person name="Nishi S."/>
            <person name="Hori S."/>
            <person name="Arai W."/>
            <person name="Tsubouchi T."/>
            <person name="Morono Y."/>
            <person name="Uchiyama I."/>
            <person name="Ito T."/>
            <person name="Fujiyama A."/>
            <person name="Inagaki F."/>
            <person name="Takami H."/>
        </authorList>
    </citation>
    <scope>NUCLEOTIDE SEQUENCE</scope>
    <source>
        <strain evidence="1">Expedition CK06-06</strain>
    </source>
</reference>
<dbReference type="SUPFAM" id="SSF89796">
    <property type="entry name" value="CoA-transferase family III (CaiB/BaiF)"/>
    <property type="match status" value="1"/>
</dbReference>